<feature type="signal peptide" evidence="2">
    <location>
        <begin position="1"/>
        <end position="22"/>
    </location>
</feature>
<gene>
    <name evidence="3" type="ORF">COCNU_11G012170</name>
</gene>
<keyword evidence="2" id="KW-0732">Signal</keyword>
<feature type="region of interest" description="Disordered" evidence="1">
    <location>
        <begin position="56"/>
        <end position="107"/>
    </location>
</feature>
<dbReference type="EMBL" id="CM017882">
    <property type="protein sequence ID" value="KAG1364390.1"/>
    <property type="molecule type" value="Genomic_DNA"/>
</dbReference>
<evidence type="ECO:0000256" key="1">
    <source>
        <dbReference type="SAM" id="MobiDB-lite"/>
    </source>
</evidence>
<evidence type="ECO:0000313" key="3">
    <source>
        <dbReference type="EMBL" id="KAG1364390.1"/>
    </source>
</evidence>
<keyword evidence="4" id="KW-1185">Reference proteome</keyword>
<proteinExistence type="predicted"/>
<dbReference type="AlphaFoldDB" id="A0A8K0IQF9"/>
<dbReference type="Proteomes" id="UP000797356">
    <property type="component" value="Chromosome 11"/>
</dbReference>
<reference evidence="3" key="1">
    <citation type="journal article" date="2017" name="Gigascience">
        <title>The genome draft of coconut (Cocos nucifera).</title>
        <authorList>
            <person name="Xiao Y."/>
            <person name="Xu P."/>
            <person name="Fan H."/>
            <person name="Baudouin L."/>
            <person name="Xia W."/>
            <person name="Bocs S."/>
            <person name="Xu J."/>
            <person name="Li Q."/>
            <person name="Guo A."/>
            <person name="Zhou L."/>
            <person name="Li J."/>
            <person name="Wu Y."/>
            <person name="Ma Z."/>
            <person name="Armero A."/>
            <person name="Issali A.E."/>
            <person name="Liu N."/>
            <person name="Peng M."/>
            <person name="Yang Y."/>
        </authorList>
    </citation>
    <scope>NUCLEOTIDE SEQUENCE</scope>
    <source>
        <tissue evidence="3">Spear leaf of Hainan Tall coconut</tissue>
    </source>
</reference>
<name>A0A8K0IQF9_COCNU</name>
<feature type="chain" id="PRO_5035481678" evidence="2">
    <location>
        <begin position="23"/>
        <end position="139"/>
    </location>
</feature>
<sequence>MKTTILSWLLLVLLFQSHWCSAIGKVLQKENGFHQLPQLPEGQGLQVLNRAAEFSKARRRGGESEELDAPWKVSHKGEGGAAGAGGGEADKTHGGANSDVFRRPRAGHPNAAPRMQVLYTSHLSTIPSIWWILVPLFFY</sequence>
<dbReference type="OrthoDB" id="786065at2759"/>
<comment type="caution">
    <text evidence="3">The sequence shown here is derived from an EMBL/GenBank/DDBJ whole genome shotgun (WGS) entry which is preliminary data.</text>
</comment>
<reference evidence="3" key="2">
    <citation type="submission" date="2019-07" db="EMBL/GenBank/DDBJ databases">
        <authorList>
            <person name="Yang Y."/>
            <person name="Bocs S."/>
            <person name="Baudouin L."/>
        </authorList>
    </citation>
    <scope>NUCLEOTIDE SEQUENCE</scope>
    <source>
        <tissue evidence="3">Spear leaf of Hainan Tall coconut</tissue>
    </source>
</reference>
<evidence type="ECO:0000256" key="2">
    <source>
        <dbReference type="SAM" id="SignalP"/>
    </source>
</evidence>
<accession>A0A8K0IQF9</accession>
<evidence type="ECO:0000313" key="4">
    <source>
        <dbReference type="Proteomes" id="UP000797356"/>
    </source>
</evidence>
<protein>
    <submittedName>
        <fullName evidence="3">Uncharacterized protein</fullName>
    </submittedName>
</protein>
<organism evidence="3 4">
    <name type="scientific">Cocos nucifera</name>
    <name type="common">Coconut palm</name>
    <dbReference type="NCBI Taxonomy" id="13894"/>
    <lineage>
        <taxon>Eukaryota</taxon>
        <taxon>Viridiplantae</taxon>
        <taxon>Streptophyta</taxon>
        <taxon>Embryophyta</taxon>
        <taxon>Tracheophyta</taxon>
        <taxon>Spermatophyta</taxon>
        <taxon>Magnoliopsida</taxon>
        <taxon>Liliopsida</taxon>
        <taxon>Arecaceae</taxon>
        <taxon>Arecoideae</taxon>
        <taxon>Cocoseae</taxon>
        <taxon>Attaleinae</taxon>
        <taxon>Cocos</taxon>
    </lineage>
</organism>